<dbReference type="EMBL" id="JAPCHZ010000005">
    <property type="protein sequence ID" value="MCW4452724.1"/>
    <property type="molecule type" value="Genomic_DNA"/>
</dbReference>
<comment type="caution">
    <text evidence="1">The sequence shown here is derived from an EMBL/GenBank/DDBJ whole genome shotgun (WGS) entry which is preliminary data.</text>
</comment>
<protein>
    <recommendedName>
        <fullName evidence="3">DUF4252 domain-containing protein</fullName>
    </recommendedName>
</protein>
<keyword evidence="2" id="KW-1185">Reference proteome</keyword>
<proteinExistence type="predicted"/>
<reference evidence="1 2" key="1">
    <citation type="submission" date="2022-10" db="EMBL/GenBank/DDBJ databases">
        <title>Kaistella sp. BT-6-1-3.</title>
        <authorList>
            <person name="Ai J."/>
            <person name="Deng Z."/>
        </authorList>
    </citation>
    <scope>NUCLEOTIDE SEQUENCE [LARGE SCALE GENOMIC DNA]</scope>
    <source>
        <strain evidence="1 2">BT6-1-3</strain>
    </source>
</reference>
<evidence type="ECO:0000313" key="2">
    <source>
        <dbReference type="Proteomes" id="UP001209107"/>
    </source>
</evidence>
<dbReference type="Proteomes" id="UP001209107">
    <property type="component" value="Unassembled WGS sequence"/>
</dbReference>
<gene>
    <name evidence="1" type="ORF">OK344_10935</name>
</gene>
<organism evidence="1 2">
    <name type="scientific">Kaistella yananensis</name>
    <dbReference type="NCBI Taxonomy" id="2989820"/>
    <lineage>
        <taxon>Bacteria</taxon>
        <taxon>Pseudomonadati</taxon>
        <taxon>Bacteroidota</taxon>
        <taxon>Flavobacteriia</taxon>
        <taxon>Flavobacteriales</taxon>
        <taxon>Weeksellaceae</taxon>
        <taxon>Chryseobacterium group</taxon>
        <taxon>Kaistella</taxon>
    </lineage>
</organism>
<sequence>MTKNIFLLLFILFSALFFGQNFKTDVENQFRDYNSLISNKDFKKAMDLYANEDFFKIVPKEQLIEMMGMVMNAPEMEFKMHPPENIIIDEKNVVNENGKKYLKLIYNQRLDMKFKDSKVKPQDLLSALQGQFGYNQVRYNEKTDFFEISTIKSTVANSSDFKNWKFTVIEKKQIPILKQFIPEKFLKELN</sequence>
<accession>A0ABT3JPM0</accession>
<name>A0ABT3JPM0_9FLAO</name>
<evidence type="ECO:0008006" key="3">
    <source>
        <dbReference type="Google" id="ProtNLM"/>
    </source>
</evidence>
<dbReference type="RefSeq" id="WP_265144819.1">
    <property type="nucleotide sequence ID" value="NZ_JAPCHZ010000005.1"/>
</dbReference>
<evidence type="ECO:0000313" key="1">
    <source>
        <dbReference type="EMBL" id="MCW4452724.1"/>
    </source>
</evidence>